<comment type="pathway">
    <text evidence="1 8">One-carbon metabolism; tetrahydrofolate interconversion.</text>
</comment>
<sequence length="542" mass="58686">MEPIDQIAGKLGLSDADLIPYGKYKAKVRLDVLNRHPQKGKLILVSAITPTSAGEGKTTTTIGLGQGFAQLGESVCLALREPSMGPCMGLKGGATGGGKSTVEPSDEINLHFNGDFHAIASANNLLAALLDNRIYHSGLSKIDPRRIHWRRVMDMNDRSLRNIVIGLGGVMQGVPRETGFDITAASEIMAILCLSENYEDLKQRLDRILLAFTYDEEPVTAQTLNATGALAALLKDALLPNLAQTSEGVPAFIHGGPFANIAHGCNSVLATRMALATSDWVITEAGFGFDLGAEKFFDIKCKSAGLDTAAVVLVATCRALKLHGGADANELDRPDPERVRQGLPNLDRHAENIRKFCEPPIVCLNRFAADSDEEIDVVRKHCESVLKIPFAVSDVFANGGAGGRELARVVREHAEKQSDPYCPLYDWSEDVKTKIWKVAHNMYGAGEIKYAAKAERDLRTIEKHGYDKLPVCIAKTPASFTDDPKILGRPEPFPITVREILISAGAGFLIPLTGEILRMPGLPRTPRAESIDLIDGKIQGVR</sequence>
<evidence type="ECO:0000256" key="2">
    <source>
        <dbReference type="ARBA" id="ARBA00022563"/>
    </source>
</evidence>
<accession>A0A7T0C1D4</accession>
<comment type="catalytic activity">
    <reaction evidence="6 8">
        <text>(6S)-5,6,7,8-tetrahydrofolate + formate + ATP = (6R)-10-formyltetrahydrofolate + ADP + phosphate</text>
        <dbReference type="Rhea" id="RHEA:20221"/>
        <dbReference type="ChEBI" id="CHEBI:15740"/>
        <dbReference type="ChEBI" id="CHEBI:30616"/>
        <dbReference type="ChEBI" id="CHEBI:43474"/>
        <dbReference type="ChEBI" id="CHEBI:57453"/>
        <dbReference type="ChEBI" id="CHEBI:195366"/>
        <dbReference type="ChEBI" id="CHEBI:456216"/>
        <dbReference type="EC" id="6.3.4.3"/>
    </reaction>
</comment>
<keyword evidence="4 8" id="KW-0547">Nucleotide-binding</keyword>
<dbReference type="InterPro" id="IPR000559">
    <property type="entry name" value="Formate_THF_ligase"/>
</dbReference>
<dbReference type="SUPFAM" id="SSF52540">
    <property type="entry name" value="P-loop containing nucleoside triphosphate hydrolases"/>
    <property type="match status" value="1"/>
</dbReference>
<keyword evidence="5 8" id="KW-0067">ATP-binding</keyword>
<protein>
    <recommendedName>
        <fullName evidence="8">Formate--tetrahydrofolate ligase</fullName>
        <ecNumber evidence="8">6.3.4.3</ecNumber>
    </recommendedName>
    <alternativeName>
        <fullName evidence="8">Formyltetrahydrofolate synthetase</fullName>
        <shortName evidence="8">FHS</shortName>
        <shortName evidence="8">FTHFS</shortName>
    </alternativeName>
</protein>
<evidence type="ECO:0000256" key="1">
    <source>
        <dbReference type="ARBA" id="ARBA00004777"/>
    </source>
</evidence>
<reference evidence="10" key="1">
    <citation type="submission" date="2020-02" db="EMBL/GenBank/DDBJ databases">
        <title>Genomic and physiological characterization of two novel Nitrospinaceae genera.</title>
        <authorList>
            <person name="Mueller A.J."/>
            <person name="Jung M.-Y."/>
            <person name="Strachan C.R."/>
            <person name="Herbold C.W."/>
            <person name="Kirkegaard R.H."/>
            <person name="Daims H."/>
        </authorList>
    </citation>
    <scope>NUCLEOTIDE SEQUENCE [LARGE SCALE GENOMIC DNA]</scope>
</reference>
<proteinExistence type="inferred from homology"/>
<gene>
    <name evidence="8" type="primary">fhs</name>
    <name evidence="9" type="ORF">G3M78_04790</name>
</gene>
<dbReference type="PROSITE" id="PS00721">
    <property type="entry name" value="FTHFS_1"/>
    <property type="match status" value="1"/>
</dbReference>
<dbReference type="InterPro" id="IPR027417">
    <property type="entry name" value="P-loop_NTPase"/>
</dbReference>
<name>A0A7T0C1D4_9BACT</name>
<dbReference type="GO" id="GO:0004329">
    <property type="term" value="F:formate-tetrahydrofolate ligase activity"/>
    <property type="evidence" value="ECO:0007669"/>
    <property type="project" value="UniProtKB-UniRule"/>
</dbReference>
<evidence type="ECO:0000313" key="9">
    <source>
        <dbReference type="EMBL" id="QPJ64742.1"/>
    </source>
</evidence>
<dbReference type="FunFam" id="3.30.1510.10:FF:000001">
    <property type="entry name" value="Formate--tetrahydrofolate ligase"/>
    <property type="match status" value="1"/>
</dbReference>
<keyword evidence="3 8" id="KW-0436">Ligase</keyword>
<evidence type="ECO:0000256" key="6">
    <source>
        <dbReference type="ARBA" id="ARBA00049033"/>
    </source>
</evidence>
<dbReference type="Proteomes" id="UP000594464">
    <property type="component" value="Chromosome"/>
</dbReference>
<dbReference type="Pfam" id="PF01268">
    <property type="entry name" value="FTHFS"/>
    <property type="match status" value="1"/>
</dbReference>
<evidence type="ECO:0000256" key="5">
    <source>
        <dbReference type="ARBA" id="ARBA00022840"/>
    </source>
</evidence>
<feature type="binding site" evidence="8">
    <location>
        <begin position="51"/>
        <end position="58"/>
    </location>
    <ligand>
        <name>ATP</name>
        <dbReference type="ChEBI" id="CHEBI:30616"/>
    </ligand>
</feature>
<dbReference type="GO" id="GO:0005524">
    <property type="term" value="F:ATP binding"/>
    <property type="evidence" value="ECO:0007669"/>
    <property type="project" value="UniProtKB-UniRule"/>
</dbReference>
<dbReference type="InterPro" id="IPR020628">
    <property type="entry name" value="Formate_THF_ligase_CS"/>
</dbReference>
<dbReference type="GO" id="GO:0035999">
    <property type="term" value="P:tetrahydrofolate interconversion"/>
    <property type="evidence" value="ECO:0007669"/>
    <property type="project" value="UniProtKB-UniRule"/>
</dbReference>
<dbReference type="Gene3D" id="3.30.1510.10">
    <property type="entry name" value="Domain 2, N(10)-formyltetrahydrofolate synthetase"/>
    <property type="match status" value="1"/>
</dbReference>
<comment type="similarity">
    <text evidence="7 8">Belongs to the formate--tetrahydrofolate ligase family.</text>
</comment>
<evidence type="ECO:0000256" key="3">
    <source>
        <dbReference type="ARBA" id="ARBA00022598"/>
    </source>
</evidence>
<evidence type="ECO:0000256" key="7">
    <source>
        <dbReference type="ARBA" id="ARBA00061363"/>
    </source>
</evidence>
<dbReference type="HAMAP" id="MF_01543">
    <property type="entry name" value="FTHFS"/>
    <property type="match status" value="1"/>
</dbReference>
<dbReference type="NCBIfam" id="NF010030">
    <property type="entry name" value="PRK13505.1"/>
    <property type="match status" value="1"/>
</dbReference>
<evidence type="ECO:0000313" key="10">
    <source>
        <dbReference type="Proteomes" id="UP000594464"/>
    </source>
</evidence>
<dbReference type="KEGG" id="nva:G3M78_04790"/>
<dbReference type="AlphaFoldDB" id="A0A7T0C1D4"/>
<organism evidence="9 10">
    <name type="scientific">Candidatus Nitrohelix vancouverensis</name>
    <dbReference type="NCBI Taxonomy" id="2705534"/>
    <lineage>
        <taxon>Bacteria</taxon>
        <taxon>Pseudomonadati</taxon>
        <taxon>Nitrospinota/Tectimicrobiota group</taxon>
        <taxon>Nitrospinota</taxon>
        <taxon>Nitrospinia</taxon>
        <taxon>Nitrospinales</taxon>
        <taxon>Nitrospinaceae</taxon>
        <taxon>Candidatus Nitrohelix</taxon>
    </lineage>
</organism>
<keyword evidence="2 8" id="KW-0554">One-carbon metabolism</keyword>
<dbReference type="UniPathway" id="UPA00193"/>
<dbReference type="CDD" id="cd00477">
    <property type="entry name" value="FTHFS"/>
    <property type="match status" value="1"/>
</dbReference>
<dbReference type="EC" id="6.3.4.3" evidence="8"/>
<evidence type="ECO:0000256" key="4">
    <source>
        <dbReference type="ARBA" id="ARBA00022741"/>
    </source>
</evidence>
<dbReference type="Gene3D" id="3.10.410.10">
    <property type="entry name" value="Formyltetrahydrofolate synthetase, domain 3"/>
    <property type="match status" value="1"/>
</dbReference>
<dbReference type="EMBL" id="CP048620">
    <property type="protein sequence ID" value="QPJ64742.1"/>
    <property type="molecule type" value="Genomic_DNA"/>
</dbReference>
<evidence type="ECO:0000256" key="8">
    <source>
        <dbReference type="HAMAP-Rule" id="MF_01543"/>
    </source>
</evidence>
<dbReference type="Gene3D" id="3.40.50.300">
    <property type="entry name" value="P-loop containing nucleotide triphosphate hydrolases"/>
    <property type="match status" value="1"/>
</dbReference>